<reference evidence="2" key="1">
    <citation type="submission" date="2021-01" db="EMBL/GenBank/DDBJ databases">
        <authorList>
            <person name="Corre E."/>
            <person name="Pelletier E."/>
            <person name="Niang G."/>
            <person name="Scheremetjew M."/>
            <person name="Finn R."/>
            <person name="Kale V."/>
            <person name="Holt S."/>
            <person name="Cochrane G."/>
            <person name="Meng A."/>
            <person name="Brown T."/>
            <person name="Cohen L."/>
        </authorList>
    </citation>
    <scope>NUCLEOTIDE SEQUENCE</scope>
    <source>
        <strain evidence="2">RCC856</strain>
    </source>
</reference>
<protein>
    <recommendedName>
        <fullName evidence="1">D-alanyl-D-alanine carboxypeptidase-like core domain-containing protein</fullName>
    </recommendedName>
</protein>
<proteinExistence type="predicted"/>
<dbReference type="SUPFAM" id="SSF55166">
    <property type="entry name" value="Hedgehog/DD-peptidase"/>
    <property type="match status" value="1"/>
</dbReference>
<feature type="domain" description="D-alanyl-D-alanine carboxypeptidase-like core" evidence="1">
    <location>
        <begin position="1"/>
        <end position="112"/>
    </location>
</feature>
<dbReference type="PANTHER" id="PTHR34385">
    <property type="entry name" value="D-ALANYL-D-ALANINE CARBOXYPEPTIDASE"/>
    <property type="match status" value="1"/>
</dbReference>
<dbReference type="InterPro" id="IPR052179">
    <property type="entry name" value="DD-CPase-like"/>
</dbReference>
<dbReference type="AlphaFoldDB" id="A0A7S2Z4S4"/>
<sequence>MKRAARRDGVHLYLVSGFRSIQHQEDLYFGVKAQRVQSSRERAMVSAPPGFSEHHTGYALDICDETLSLDESFAETRAYRWLQQNARAYNFELSFPRHGEVAFEPWHWRFEGETEAIEAFYKN</sequence>
<organism evidence="2">
    <name type="scientific">Chloropicon laureae</name>
    <dbReference type="NCBI Taxonomy" id="464258"/>
    <lineage>
        <taxon>Eukaryota</taxon>
        <taxon>Viridiplantae</taxon>
        <taxon>Chlorophyta</taxon>
        <taxon>Chloropicophyceae</taxon>
        <taxon>Chloropicales</taxon>
        <taxon>Chloropicaceae</taxon>
        <taxon>Chloropicon</taxon>
    </lineage>
</organism>
<dbReference type="Pfam" id="PF02557">
    <property type="entry name" value="VanY"/>
    <property type="match status" value="1"/>
</dbReference>
<dbReference type="CDD" id="cd14852">
    <property type="entry name" value="LD-carboxypeptidase"/>
    <property type="match status" value="1"/>
</dbReference>
<name>A0A7S2Z4S4_9CHLO</name>
<dbReference type="EMBL" id="HBHU01009165">
    <property type="protein sequence ID" value="CAE0022523.1"/>
    <property type="molecule type" value="Transcribed_RNA"/>
</dbReference>
<evidence type="ECO:0000259" key="1">
    <source>
        <dbReference type="Pfam" id="PF02557"/>
    </source>
</evidence>
<dbReference type="PANTHER" id="PTHR34385:SF1">
    <property type="entry name" value="PEPTIDOGLYCAN L-ALANYL-D-GLUTAMATE ENDOPEPTIDASE CWLK"/>
    <property type="match status" value="1"/>
</dbReference>
<dbReference type="GO" id="GO:0008233">
    <property type="term" value="F:peptidase activity"/>
    <property type="evidence" value="ECO:0007669"/>
    <property type="project" value="InterPro"/>
</dbReference>
<dbReference type="InterPro" id="IPR003709">
    <property type="entry name" value="VanY-like_core_dom"/>
</dbReference>
<dbReference type="Gene3D" id="3.30.1380.10">
    <property type="match status" value="1"/>
</dbReference>
<gene>
    <name evidence="2" type="ORF">CLAU1311_LOCUS5973</name>
</gene>
<accession>A0A7S2Z4S4</accession>
<dbReference type="InterPro" id="IPR009045">
    <property type="entry name" value="Zn_M74/Hedgehog-like"/>
</dbReference>
<dbReference type="GO" id="GO:0006508">
    <property type="term" value="P:proteolysis"/>
    <property type="evidence" value="ECO:0007669"/>
    <property type="project" value="InterPro"/>
</dbReference>
<dbReference type="InterPro" id="IPR058193">
    <property type="entry name" value="VanY/YodJ_core_dom"/>
</dbReference>
<evidence type="ECO:0000313" key="2">
    <source>
        <dbReference type="EMBL" id="CAE0022523.1"/>
    </source>
</evidence>